<sequence>MSSFHRLHCLDVGFPGSNLGICFGSNHNTYILAAATQGDAVPDAFPNVCFGAGEY</sequence>
<proteinExistence type="predicted"/>
<dbReference type="EMBL" id="UNSH01000036">
    <property type="protein sequence ID" value="SZF01422.1"/>
    <property type="molecule type" value="Genomic_DNA"/>
</dbReference>
<gene>
    <name evidence="1" type="ORF">BLGHR1_12188</name>
</gene>
<name>A0A383UQ76_BLUHO</name>
<dbReference type="Proteomes" id="UP000275772">
    <property type="component" value="Unassembled WGS sequence"/>
</dbReference>
<reference evidence="1 2" key="1">
    <citation type="submission" date="2017-11" db="EMBL/GenBank/DDBJ databases">
        <authorList>
            <person name="Kracher B."/>
        </authorList>
    </citation>
    <scope>NUCLEOTIDE SEQUENCE [LARGE SCALE GENOMIC DNA]</scope>
    <source>
        <strain evidence="1 2">RACE1</strain>
    </source>
</reference>
<protein>
    <submittedName>
        <fullName evidence="1">Uncharacterized protein</fullName>
    </submittedName>
</protein>
<dbReference type="VEuPathDB" id="FungiDB:BLGHR1_12188"/>
<evidence type="ECO:0000313" key="1">
    <source>
        <dbReference type="EMBL" id="SZF01422.1"/>
    </source>
</evidence>
<organism evidence="1 2">
    <name type="scientific">Blumeria hordei</name>
    <name type="common">Barley powdery mildew</name>
    <name type="synonym">Blumeria graminis f. sp. hordei</name>
    <dbReference type="NCBI Taxonomy" id="2867405"/>
    <lineage>
        <taxon>Eukaryota</taxon>
        <taxon>Fungi</taxon>
        <taxon>Dikarya</taxon>
        <taxon>Ascomycota</taxon>
        <taxon>Pezizomycotina</taxon>
        <taxon>Leotiomycetes</taxon>
        <taxon>Erysiphales</taxon>
        <taxon>Erysiphaceae</taxon>
        <taxon>Blumeria</taxon>
    </lineage>
</organism>
<evidence type="ECO:0000313" key="2">
    <source>
        <dbReference type="Proteomes" id="UP000275772"/>
    </source>
</evidence>
<dbReference type="AlphaFoldDB" id="A0A383UQ76"/>
<accession>A0A383UQ76</accession>